<dbReference type="Pfam" id="PF01584">
    <property type="entry name" value="CheW"/>
    <property type="match status" value="1"/>
</dbReference>
<dbReference type="Gene3D" id="2.40.50.180">
    <property type="entry name" value="CheA-289, Domain 4"/>
    <property type="match status" value="1"/>
</dbReference>
<evidence type="ECO:0000313" key="2">
    <source>
        <dbReference type="EMBL" id="HFX12686.1"/>
    </source>
</evidence>
<dbReference type="InterPro" id="IPR036061">
    <property type="entry name" value="CheW-like_dom_sf"/>
</dbReference>
<dbReference type="PANTHER" id="PTHR22617:SF23">
    <property type="entry name" value="CHEMOTAXIS PROTEIN CHEW"/>
    <property type="match status" value="1"/>
</dbReference>
<dbReference type="InterPro" id="IPR039315">
    <property type="entry name" value="CheW"/>
</dbReference>
<name>A0A7C3MPR3_DICTH</name>
<protein>
    <submittedName>
        <fullName evidence="2">Purine-binding chemotaxis protein CheW</fullName>
    </submittedName>
</protein>
<dbReference type="Gene3D" id="2.30.30.40">
    <property type="entry name" value="SH3 Domains"/>
    <property type="match status" value="1"/>
</dbReference>
<evidence type="ECO:0000259" key="1">
    <source>
        <dbReference type="PROSITE" id="PS50851"/>
    </source>
</evidence>
<comment type="caution">
    <text evidence="2">The sequence shown here is derived from an EMBL/GenBank/DDBJ whole genome shotgun (WGS) entry which is preliminary data.</text>
</comment>
<dbReference type="SUPFAM" id="SSF50341">
    <property type="entry name" value="CheW-like"/>
    <property type="match status" value="1"/>
</dbReference>
<reference evidence="2" key="1">
    <citation type="journal article" date="2020" name="mSystems">
        <title>Genome- and Community-Level Interaction Insights into Carbon Utilization and Element Cycling Functions of Hydrothermarchaeota in Hydrothermal Sediment.</title>
        <authorList>
            <person name="Zhou Z."/>
            <person name="Liu Y."/>
            <person name="Xu W."/>
            <person name="Pan J."/>
            <person name="Luo Z.H."/>
            <person name="Li M."/>
        </authorList>
    </citation>
    <scope>NUCLEOTIDE SEQUENCE [LARGE SCALE GENOMIC DNA]</scope>
    <source>
        <strain evidence="2">SpSt-81</strain>
    </source>
</reference>
<dbReference type="InterPro" id="IPR002545">
    <property type="entry name" value="CheW-lke_dom"/>
</dbReference>
<dbReference type="GO" id="GO:0007165">
    <property type="term" value="P:signal transduction"/>
    <property type="evidence" value="ECO:0007669"/>
    <property type="project" value="InterPro"/>
</dbReference>
<dbReference type="GO" id="GO:0006935">
    <property type="term" value="P:chemotaxis"/>
    <property type="evidence" value="ECO:0007669"/>
    <property type="project" value="InterPro"/>
</dbReference>
<feature type="domain" description="CheW-like" evidence="1">
    <location>
        <begin position="8"/>
        <end position="148"/>
    </location>
</feature>
<accession>A0A7C3MPR3</accession>
<dbReference type="EMBL" id="DTIN01000008">
    <property type="protein sequence ID" value="HFX12686.1"/>
    <property type="molecule type" value="Genomic_DNA"/>
</dbReference>
<sequence>MFYIIDEENSYVVFKIGETFYDIKSKYIQQIEMVENITLVPNATPYVDGVTLSRGKVIPVINLRARMGLERIPYDIKTRMIVIKIEDKEVGLIVDSAREYISIPPDKIQESFENIFGISEKFLEGIANLGDRLILILNPKEILKEGGLEDEKEKK</sequence>
<dbReference type="PROSITE" id="PS50851">
    <property type="entry name" value="CHEW"/>
    <property type="match status" value="1"/>
</dbReference>
<dbReference type="PANTHER" id="PTHR22617">
    <property type="entry name" value="CHEMOTAXIS SENSOR HISTIDINE KINASE-RELATED"/>
    <property type="match status" value="1"/>
</dbReference>
<dbReference type="GO" id="GO:0005829">
    <property type="term" value="C:cytosol"/>
    <property type="evidence" value="ECO:0007669"/>
    <property type="project" value="TreeGrafter"/>
</dbReference>
<dbReference type="AlphaFoldDB" id="A0A7C3MPR3"/>
<proteinExistence type="predicted"/>
<gene>
    <name evidence="2" type="ORF">ENW00_00765</name>
</gene>
<dbReference type="SMART" id="SM00260">
    <property type="entry name" value="CheW"/>
    <property type="match status" value="1"/>
</dbReference>
<organism evidence="2">
    <name type="scientific">Dictyoglomus thermophilum</name>
    <dbReference type="NCBI Taxonomy" id="14"/>
    <lineage>
        <taxon>Bacteria</taxon>
        <taxon>Pseudomonadati</taxon>
        <taxon>Dictyoglomota</taxon>
        <taxon>Dictyoglomia</taxon>
        <taxon>Dictyoglomales</taxon>
        <taxon>Dictyoglomaceae</taxon>
        <taxon>Dictyoglomus</taxon>
    </lineage>
</organism>